<accession>A0ABQ5LSP9</accession>
<evidence type="ECO:0000313" key="2">
    <source>
        <dbReference type="EMBL" id="GKY87763.1"/>
    </source>
</evidence>
<keyword evidence="1" id="KW-0472">Membrane</keyword>
<proteinExistence type="predicted"/>
<evidence type="ECO:0000313" key="3">
    <source>
        <dbReference type="Proteomes" id="UP001144205"/>
    </source>
</evidence>
<keyword evidence="1" id="KW-0812">Transmembrane</keyword>
<dbReference type="Proteomes" id="UP001144205">
    <property type="component" value="Unassembled WGS sequence"/>
</dbReference>
<comment type="caution">
    <text evidence="2">The sequence shown here is derived from an EMBL/GenBank/DDBJ whole genome shotgun (WGS) entry which is preliminary data.</text>
</comment>
<sequence length="94" mass="9925">MIPAIPYLQALGLTRDHLILALGLSYTVSTLALAADLGARGAVTLDGAGLSALAVLPGMWAGQKLRARIDPILFRRLCLLGLLMLGVEMVLRAM</sequence>
<evidence type="ECO:0000256" key="1">
    <source>
        <dbReference type="SAM" id="Phobius"/>
    </source>
</evidence>
<keyword evidence="3" id="KW-1185">Reference proteome</keyword>
<name>A0ABQ5LSP9_9RHOB</name>
<protein>
    <recommendedName>
        <fullName evidence="4">Membrane transporter protein</fullName>
    </recommendedName>
</protein>
<dbReference type="RefSeq" id="WP_281841740.1">
    <property type="nucleotide sequence ID" value="NZ_BROH01000003.1"/>
</dbReference>
<gene>
    <name evidence="2" type="ORF">STA1M1_16320</name>
</gene>
<feature type="transmembrane region" description="Helical" evidence="1">
    <location>
        <begin position="73"/>
        <end position="91"/>
    </location>
</feature>
<organism evidence="2 3">
    <name type="scientific">Sinisalibacter aestuarii</name>
    <dbReference type="NCBI Taxonomy" id="2949426"/>
    <lineage>
        <taxon>Bacteria</taxon>
        <taxon>Pseudomonadati</taxon>
        <taxon>Pseudomonadota</taxon>
        <taxon>Alphaproteobacteria</taxon>
        <taxon>Rhodobacterales</taxon>
        <taxon>Roseobacteraceae</taxon>
        <taxon>Sinisalibacter</taxon>
    </lineage>
</organism>
<dbReference type="EMBL" id="BROH01000003">
    <property type="protein sequence ID" value="GKY87763.1"/>
    <property type="molecule type" value="Genomic_DNA"/>
</dbReference>
<reference evidence="2" key="1">
    <citation type="journal article" date="2023" name="Int. J. Syst. Evol. Microbiol.">
        <title>Sinisalibacter aestuarii sp. nov., isolated from estuarine sediment of the Arakawa River.</title>
        <authorList>
            <person name="Arafat S.T."/>
            <person name="Hirano S."/>
            <person name="Sato A."/>
            <person name="Takeuchi K."/>
            <person name="Yasuda T."/>
            <person name="Terahara T."/>
            <person name="Hamada M."/>
            <person name="Kobayashi T."/>
        </authorList>
    </citation>
    <scope>NUCLEOTIDE SEQUENCE</scope>
    <source>
        <strain evidence="2">B-399</strain>
    </source>
</reference>
<evidence type="ECO:0008006" key="4">
    <source>
        <dbReference type="Google" id="ProtNLM"/>
    </source>
</evidence>
<keyword evidence="1" id="KW-1133">Transmembrane helix</keyword>